<dbReference type="SUPFAM" id="SSF53098">
    <property type="entry name" value="Ribonuclease H-like"/>
    <property type="match status" value="1"/>
</dbReference>
<organism evidence="1 2">
    <name type="scientific">Abeliophyllum distichum</name>
    <dbReference type="NCBI Taxonomy" id="126358"/>
    <lineage>
        <taxon>Eukaryota</taxon>
        <taxon>Viridiplantae</taxon>
        <taxon>Streptophyta</taxon>
        <taxon>Embryophyta</taxon>
        <taxon>Tracheophyta</taxon>
        <taxon>Spermatophyta</taxon>
        <taxon>Magnoliopsida</taxon>
        <taxon>eudicotyledons</taxon>
        <taxon>Gunneridae</taxon>
        <taxon>Pentapetalae</taxon>
        <taxon>asterids</taxon>
        <taxon>lamiids</taxon>
        <taxon>Lamiales</taxon>
        <taxon>Oleaceae</taxon>
        <taxon>Forsythieae</taxon>
        <taxon>Abeliophyllum</taxon>
    </lineage>
</organism>
<dbReference type="PANTHER" id="PTHR48475">
    <property type="entry name" value="RIBONUCLEASE H"/>
    <property type="match status" value="1"/>
</dbReference>
<gene>
    <name evidence="1" type="ORF">Adt_11874</name>
</gene>
<proteinExistence type="predicted"/>
<keyword evidence="2" id="KW-1185">Reference proteome</keyword>
<dbReference type="Gene3D" id="3.30.420.10">
    <property type="entry name" value="Ribonuclease H-like superfamily/Ribonuclease H"/>
    <property type="match status" value="1"/>
</dbReference>
<dbReference type="PANTHER" id="PTHR48475:SF1">
    <property type="entry name" value="RNASE H TYPE-1 DOMAIN-CONTAINING PROTEIN"/>
    <property type="match status" value="1"/>
</dbReference>
<accession>A0ABD1UQK4</accession>
<sequence length="120" mass="13657">MVNSSITIVSELFVKFTISRLTLVTHPRSNGQAKEINQTIVRDLKTRLDKEKRLCADELSNVLWAYHTSPKEPTGETPFKMSFGMEAVVPIEILSKTDRLNVEQLNPVARCSELDLLKWV</sequence>
<dbReference type="InterPro" id="IPR012337">
    <property type="entry name" value="RNaseH-like_sf"/>
</dbReference>
<evidence type="ECO:0000313" key="1">
    <source>
        <dbReference type="EMBL" id="KAL2526820.1"/>
    </source>
</evidence>
<dbReference type="AlphaFoldDB" id="A0ABD1UQK4"/>
<reference evidence="2" key="1">
    <citation type="submission" date="2024-07" db="EMBL/GenBank/DDBJ databases">
        <title>Two chromosome-level genome assemblies of Korean endemic species Abeliophyllum distichum and Forsythia ovata (Oleaceae).</title>
        <authorList>
            <person name="Jang H."/>
        </authorList>
    </citation>
    <scope>NUCLEOTIDE SEQUENCE [LARGE SCALE GENOMIC DNA]</scope>
</reference>
<name>A0ABD1UQK4_9LAMI</name>
<dbReference type="InterPro" id="IPR036397">
    <property type="entry name" value="RNaseH_sf"/>
</dbReference>
<dbReference type="EMBL" id="JBFOLK010000003">
    <property type="protein sequence ID" value="KAL2526820.1"/>
    <property type="molecule type" value="Genomic_DNA"/>
</dbReference>
<evidence type="ECO:0008006" key="3">
    <source>
        <dbReference type="Google" id="ProtNLM"/>
    </source>
</evidence>
<dbReference type="Proteomes" id="UP001604336">
    <property type="component" value="Unassembled WGS sequence"/>
</dbReference>
<comment type="caution">
    <text evidence="1">The sequence shown here is derived from an EMBL/GenBank/DDBJ whole genome shotgun (WGS) entry which is preliminary data.</text>
</comment>
<evidence type="ECO:0000313" key="2">
    <source>
        <dbReference type="Proteomes" id="UP001604336"/>
    </source>
</evidence>
<protein>
    <recommendedName>
        <fullName evidence="3">Integrase catalytic domain-containing protein</fullName>
    </recommendedName>
</protein>